<sequence>MFIQSTAYKLLGRRMPKSTEAALAQKLLEDTDTDSRTRVYTGPTEKIITVLLCVWVVFQLYFNTVGVMSAVNLRAFHSIFLLLFAFLLYPAAKKENRKRRFPPVVDFFLIAFALFTFGYFILHYTAVARGGGRVTPFQIAVAALALAVVFEAARRTSGNLAFLAALFLAYNFFGKYIPGQLGHNGFTIKRVLVTQFWGTQGILGVGVGVSATYIFLFVVFGSFLKHSGFSKFINDFSLTLVGRTPGGPAKVAVLASALMGMINGSAVANVATTGTITIPLMKRTGYKKEFAAAVEATASTGGQFCPPIMGAVGFVMAEFLNISYTTVMLAAIVPAFLYYLGILLAVHFEAKRMGLPGLSKDNIPDALKVLKEQGHLVLPLVLLIAMMAKGFTPLLSAVVVIFAAVGASWLRKDTRMTADKIIAACVEGAKGAVGVGVSCIIIGVIIGTVTLTSLGLNMGYVILNVVPNKSIYLTGLLVMVMSTILGMGVPGVAAYVIVQAVAVPVLIKTGVLPIAAHLFCLIYACLSNITPPVAISCYVAAGIADSDQLKTGLLAVRIGLVGFLIPFFFLANPVLLIGSGSAPLAMSLWSMFTASVGTVTLVAGLEGWLLRRTTFFGRAALIAIAPLLLYAGVVSDAIGFALLAVVSIYQYVKNRVQVKKISDSEKRS</sequence>
<feature type="transmembrane region" description="Helical" evidence="1">
    <location>
        <begin position="104"/>
        <end position="122"/>
    </location>
</feature>
<accession>U1FP21</accession>
<dbReference type="Proteomes" id="UP000016412">
    <property type="component" value="Unassembled WGS sequence"/>
</dbReference>
<dbReference type="PANTHER" id="PTHR43849">
    <property type="entry name" value="BLL3936 PROTEIN"/>
    <property type="match status" value="1"/>
</dbReference>
<evidence type="ECO:0000313" key="5">
    <source>
        <dbReference type="Proteomes" id="UP000016412"/>
    </source>
</evidence>
<gene>
    <name evidence="4" type="ORF">HMPREF0860_1323</name>
    <name evidence="3" type="ORF">HMPREF1325_1945</name>
</gene>
<evidence type="ECO:0000256" key="1">
    <source>
        <dbReference type="SAM" id="Phobius"/>
    </source>
</evidence>
<dbReference type="Pfam" id="PF06808">
    <property type="entry name" value="DctM"/>
    <property type="match status" value="1"/>
</dbReference>
<feature type="transmembrane region" description="Helical" evidence="1">
    <location>
        <begin position="431"/>
        <end position="451"/>
    </location>
</feature>
<keyword evidence="1" id="KW-1133">Transmembrane helix</keyword>
<evidence type="ECO:0000259" key="2">
    <source>
        <dbReference type="Pfam" id="PF06808"/>
    </source>
</evidence>
<proteinExistence type="predicted"/>
<dbReference type="PANTHER" id="PTHR43849:SF2">
    <property type="entry name" value="BLL3936 PROTEIN"/>
    <property type="match status" value="1"/>
</dbReference>
<feature type="transmembrane region" description="Helical" evidence="1">
    <location>
        <begin position="622"/>
        <end position="652"/>
    </location>
</feature>
<dbReference type="EMBL" id="AUZJ01000014">
    <property type="protein sequence ID" value="ERF61221.1"/>
    <property type="molecule type" value="Genomic_DNA"/>
</dbReference>
<dbReference type="InterPro" id="IPR011853">
    <property type="entry name" value="TRAP_DctM-Dct_fused"/>
</dbReference>
<evidence type="ECO:0000313" key="3">
    <source>
        <dbReference type="EMBL" id="ERF61221.1"/>
    </source>
</evidence>
<feature type="transmembrane region" description="Helical" evidence="1">
    <location>
        <begin position="505"/>
        <end position="524"/>
    </location>
</feature>
<dbReference type="NCBIfam" id="TIGR02123">
    <property type="entry name" value="TRAP_fused"/>
    <property type="match status" value="1"/>
</dbReference>
<dbReference type="InterPro" id="IPR010656">
    <property type="entry name" value="DctM"/>
</dbReference>
<dbReference type="Proteomes" id="UP000016646">
    <property type="component" value="Unassembled WGS sequence"/>
</dbReference>
<dbReference type="PATRIC" id="fig|1125725.3.peg.757"/>
<name>U1FP21_TRESO</name>
<dbReference type="AlphaFoldDB" id="U1FP21"/>
<keyword evidence="1" id="KW-0472">Membrane</keyword>
<feature type="transmembrane region" description="Helical" evidence="1">
    <location>
        <begin position="75"/>
        <end position="92"/>
    </location>
</feature>
<organism evidence="3 5">
    <name type="scientific">Treponema socranskii subsp. socranskii VPI DR56BR1116 = ATCC 35536</name>
    <dbReference type="NCBI Taxonomy" id="1125725"/>
    <lineage>
        <taxon>Bacteria</taxon>
        <taxon>Pseudomonadati</taxon>
        <taxon>Spirochaetota</taxon>
        <taxon>Spirochaetia</taxon>
        <taxon>Spirochaetales</taxon>
        <taxon>Treponemataceae</taxon>
        <taxon>Treponema</taxon>
    </lineage>
</organism>
<feature type="transmembrane region" description="Helical" evidence="1">
    <location>
        <begin position="588"/>
        <end position="610"/>
    </location>
</feature>
<feature type="transmembrane region" description="Helical" evidence="1">
    <location>
        <begin position="134"/>
        <end position="153"/>
    </location>
</feature>
<keyword evidence="1" id="KW-0812">Transmembrane</keyword>
<feature type="transmembrane region" description="Helical" evidence="1">
    <location>
        <begin position="554"/>
        <end position="576"/>
    </location>
</feature>
<dbReference type="EMBL" id="AVQI01000016">
    <property type="protein sequence ID" value="ERK04691.1"/>
    <property type="molecule type" value="Genomic_DNA"/>
</dbReference>
<feature type="transmembrane region" description="Helical" evidence="1">
    <location>
        <begin position="160"/>
        <end position="177"/>
    </location>
</feature>
<protein>
    <submittedName>
        <fullName evidence="3">TRAP transporter, 4TM/12TM fusion protein</fullName>
    </submittedName>
</protein>
<dbReference type="STRING" id="1125725.HMPREF1325_1945"/>
<feature type="transmembrane region" description="Helical" evidence="1">
    <location>
        <begin position="47"/>
        <end position="69"/>
    </location>
</feature>
<feature type="transmembrane region" description="Helical" evidence="1">
    <location>
        <begin position="471"/>
        <end position="498"/>
    </location>
</feature>
<evidence type="ECO:0000313" key="4">
    <source>
        <dbReference type="EMBL" id="ERK04691.1"/>
    </source>
</evidence>
<reference evidence="5 6" key="1">
    <citation type="submission" date="2013-08" db="EMBL/GenBank/DDBJ databases">
        <authorList>
            <person name="Durkin A.S."/>
            <person name="Haft D.R."/>
            <person name="McCorrison J."/>
            <person name="Torralba M."/>
            <person name="Gillis M."/>
            <person name="Haft D.H."/>
            <person name="Methe B."/>
            <person name="Sutton G."/>
            <person name="Nelson K.E."/>
        </authorList>
    </citation>
    <scope>NUCLEOTIDE SEQUENCE [LARGE SCALE GENOMIC DNA]</scope>
    <source>
        <strain evidence="4 6">ATCC 35536</strain>
        <strain evidence="3 5">VPI DR56BR1116</strain>
    </source>
</reference>
<feature type="transmembrane region" description="Helical" evidence="1">
    <location>
        <begin position="394"/>
        <end position="410"/>
    </location>
</feature>
<keyword evidence="6" id="KW-1185">Reference proteome</keyword>
<feature type="transmembrane region" description="Helical" evidence="1">
    <location>
        <begin position="197"/>
        <end position="224"/>
    </location>
</feature>
<feature type="domain" description="TRAP C4-dicarboxylate transport system permease DctM subunit" evidence="2">
    <location>
        <begin position="145"/>
        <end position="577"/>
    </location>
</feature>
<feature type="transmembrane region" description="Helical" evidence="1">
    <location>
        <begin position="322"/>
        <end position="348"/>
    </location>
</feature>
<comment type="caution">
    <text evidence="3">The sequence shown here is derived from an EMBL/GenBank/DDBJ whole genome shotgun (WGS) entry which is preliminary data.</text>
</comment>
<evidence type="ECO:0000313" key="6">
    <source>
        <dbReference type="Proteomes" id="UP000016646"/>
    </source>
</evidence>
<dbReference type="eggNOG" id="COG4666">
    <property type="taxonomic scope" value="Bacteria"/>
</dbReference>